<protein>
    <submittedName>
        <fullName evidence="2">Capsid protein</fullName>
    </submittedName>
</protein>
<evidence type="ECO:0000256" key="1">
    <source>
        <dbReference type="SAM" id="MobiDB-lite"/>
    </source>
</evidence>
<accession>B6RT43</accession>
<organism evidence="2 3">
    <name type="scientific">Bacillus phage AP50</name>
    <dbReference type="NCBI Taxonomy" id="2880538"/>
    <lineage>
        <taxon>Viruses</taxon>
        <taxon>Varidnaviria</taxon>
        <taxon>Bamfordvirae</taxon>
        <taxon>Preplasmiviricota</taxon>
        <taxon>Prepoliviricotina</taxon>
        <taxon>Tectiliviricetes</taxon>
        <taxon>Kalamavirales</taxon>
        <taxon>Tectiviridae</taxon>
        <taxon>Betatectivirus</taxon>
        <taxon>Betatectivirus AP50</taxon>
    </lineage>
</organism>
<sequence length="114" mass="13315">MTDSLQVVEEKTKFRLGDFQFFAKKKEEDDQEEEEELEEEEEEEEEKPKPKRKSKSGEDAPAWAQEIIGLLKPKAEEQQTKQKVPVPEAPIVEDEEEEEPPKASPLKSFLSRLW</sequence>
<dbReference type="RefSeq" id="YP_002302523.1">
    <property type="nucleotide sequence ID" value="NC_011523.1"/>
</dbReference>
<evidence type="ECO:0000313" key="2">
    <source>
        <dbReference type="EMBL" id="ACB54910.1"/>
    </source>
</evidence>
<feature type="region of interest" description="Disordered" evidence="1">
    <location>
        <begin position="19"/>
        <end position="114"/>
    </location>
</feature>
<reference evidence="2 3" key="1">
    <citation type="journal article" date="2008" name="Appl. Environ. Microbiol.">
        <title>Molecular characterization of a variant of Bacillus anthracis-specific phage AP50 with improved bacteriolytic activity.</title>
        <authorList>
            <person name="Sozhamannan S."/>
            <person name="McKinstry M."/>
            <person name="Lentz S.M."/>
            <person name="Jalasvuori M."/>
            <person name="McAfee F."/>
            <person name="Smith A."/>
            <person name="Dabbs J."/>
            <person name="Ackermann H.W."/>
            <person name="Bamford J.K."/>
            <person name="Mateczun A."/>
            <person name="Read T.D."/>
        </authorList>
    </citation>
    <scope>NUCLEOTIDE SEQUENCE</scope>
</reference>
<dbReference type="EMBL" id="EU408779">
    <property type="protein sequence ID" value="ACB54910.1"/>
    <property type="molecule type" value="Genomic_DNA"/>
</dbReference>
<feature type="compositionally biased region" description="Acidic residues" evidence="1">
    <location>
        <begin position="29"/>
        <end position="45"/>
    </location>
</feature>
<evidence type="ECO:0000313" key="3">
    <source>
        <dbReference type="Proteomes" id="UP000002379"/>
    </source>
</evidence>
<dbReference type="Proteomes" id="UP000002379">
    <property type="component" value="Segment"/>
</dbReference>
<dbReference type="KEGG" id="vg:7018710"/>
<dbReference type="GeneID" id="7018710"/>
<proteinExistence type="predicted"/>
<keyword evidence="3" id="KW-1185">Reference proteome</keyword>
<name>B6RT43_9VIRU</name>